<dbReference type="Gene3D" id="3.30.300.20">
    <property type="match status" value="1"/>
</dbReference>
<comment type="subcellular location">
    <subcellularLocation>
        <location evidence="1">Membrane</location>
    </subcellularLocation>
</comment>
<dbReference type="GO" id="GO:0036503">
    <property type="term" value="P:ERAD pathway"/>
    <property type="evidence" value="ECO:0007669"/>
    <property type="project" value="TreeGrafter"/>
</dbReference>
<evidence type="ECO:0000313" key="5">
    <source>
        <dbReference type="WBParaSite" id="TCONS_00004745.p1"/>
    </source>
</evidence>
<accession>A0AAF5D2K0</accession>
<organism evidence="4 5">
    <name type="scientific">Strongyloides stercoralis</name>
    <name type="common">Threadworm</name>
    <dbReference type="NCBI Taxonomy" id="6248"/>
    <lineage>
        <taxon>Eukaryota</taxon>
        <taxon>Metazoa</taxon>
        <taxon>Ecdysozoa</taxon>
        <taxon>Nematoda</taxon>
        <taxon>Chromadorea</taxon>
        <taxon>Rhabditida</taxon>
        <taxon>Tylenchina</taxon>
        <taxon>Panagrolaimomorpha</taxon>
        <taxon>Strongyloidoidea</taxon>
        <taxon>Strongyloididae</taxon>
        <taxon>Strongyloides</taxon>
    </lineage>
</organism>
<keyword evidence="2 3" id="KW-0472">Membrane</keyword>
<dbReference type="Proteomes" id="UP000035681">
    <property type="component" value="Unplaced"/>
</dbReference>
<dbReference type="PANTHER" id="PTHR15486:SF96">
    <property type="entry name" value="LIPID DROPLET-REGULATING VLDL ASSEMBLY FACTOR AUP1"/>
    <property type="match status" value="1"/>
</dbReference>
<keyword evidence="3" id="KW-0812">Transmembrane</keyword>
<proteinExistence type="predicted"/>
<dbReference type="InterPro" id="IPR023799">
    <property type="entry name" value="RbfA_dom_sf"/>
</dbReference>
<sequence length="619" mass="71600">RMSLRINDLFDKERIPSAHYQKWLFYIYLPIGFIIFFLRLGLGIQMFLIACILRKSYAIRSAILRVYAMLMGIVIVNKGPVEHWDNKTRLMVANHITAIDHFAIELSQSCTLPSIWDIPNFLRWTLGYVDLGAKKGREEFVKQVKAYLAHKHEECNASDTSLPLLSFPEGCITNGNKGLLKFSSWPFEVAETIQPIALTMYRPIFSELKSTVIGSPWWEDVLFFMLLPVSIIHINWLSPMHKKPDESSEEFADRCSSVLSAYLEIEKTSFTSSDVNEALRRIFRESRNNKSMASGKIAKNNVTEANLNSWALKIKQAHPKIHLSVLKDNLRTTKDPSETINIIMKGGLIAESKEAYANSKTLSEKLLKMPKDVRRLLEDRKWDLIERNRKSYLEKSRKLINDLKQQLEYEREILMLGVGRIQCLREFSKIKRISFPKTGRGRTNTLTNRDAPRLGVCMERVFTMQHSMKFGLNNTSNDMILMLEALKFSKVRKLSSKKKRQLEILIQNHFQFISCEDPTLTSLNIIFLKVEIPVVFDRIKIHWQCKGDKTDELTQEALDSSAYTLWTKLSESLHNSSLPKIIFVPNKDHIWEEELTKILKTADYGINYIDKNKLPSDKS</sequence>
<dbReference type="InterPro" id="IPR015946">
    <property type="entry name" value="KH_dom-like_a/b"/>
</dbReference>
<protein>
    <submittedName>
        <fullName evidence="5">CUE domain-containing protein</fullName>
    </submittedName>
</protein>
<dbReference type="PANTHER" id="PTHR15486">
    <property type="entry name" value="ANCIENT UBIQUITOUS PROTEIN"/>
    <property type="match status" value="1"/>
</dbReference>
<evidence type="ECO:0000256" key="2">
    <source>
        <dbReference type="ARBA" id="ARBA00023136"/>
    </source>
</evidence>
<dbReference type="WBParaSite" id="TCONS_00004745.p1">
    <property type="protein sequence ID" value="TCONS_00004745.p1"/>
    <property type="gene ID" value="XLOC_002707"/>
</dbReference>
<evidence type="ECO:0000256" key="3">
    <source>
        <dbReference type="SAM" id="Phobius"/>
    </source>
</evidence>
<dbReference type="GO" id="GO:0005789">
    <property type="term" value="C:endoplasmic reticulum membrane"/>
    <property type="evidence" value="ECO:0007669"/>
    <property type="project" value="TreeGrafter"/>
</dbReference>
<dbReference type="AlphaFoldDB" id="A0AAF5D2K0"/>
<feature type="transmembrane region" description="Helical" evidence="3">
    <location>
        <begin position="23"/>
        <end position="50"/>
    </location>
</feature>
<name>A0AAF5D2K0_STRER</name>
<reference evidence="5" key="1">
    <citation type="submission" date="2024-02" db="UniProtKB">
        <authorList>
            <consortium name="WormBaseParasite"/>
        </authorList>
    </citation>
    <scope>IDENTIFICATION</scope>
</reference>
<keyword evidence="3" id="KW-1133">Transmembrane helix</keyword>
<keyword evidence="4" id="KW-1185">Reference proteome</keyword>
<evidence type="ECO:0000313" key="4">
    <source>
        <dbReference type="Proteomes" id="UP000035681"/>
    </source>
</evidence>
<dbReference type="SUPFAM" id="SSF89919">
    <property type="entry name" value="Ribosome-binding factor A, RbfA"/>
    <property type="match status" value="1"/>
</dbReference>
<dbReference type="SUPFAM" id="SSF69593">
    <property type="entry name" value="Glycerol-3-phosphate (1)-acyltransferase"/>
    <property type="match status" value="1"/>
</dbReference>
<evidence type="ECO:0000256" key="1">
    <source>
        <dbReference type="ARBA" id="ARBA00004370"/>
    </source>
</evidence>